<reference evidence="1" key="1">
    <citation type="submission" date="2021-02" db="EMBL/GenBank/DDBJ databases">
        <authorList>
            <consortium name="DOE Joint Genome Institute"/>
            <person name="Ahrendt S."/>
            <person name="Looney B.P."/>
            <person name="Miyauchi S."/>
            <person name="Morin E."/>
            <person name="Drula E."/>
            <person name="Courty P.E."/>
            <person name="Chicoki N."/>
            <person name="Fauchery L."/>
            <person name="Kohler A."/>
            <person name="Kuo A."/>
            <person name="Labutti K."/>
            <person name="Pangilinan J."/>
            <person name="Lipzen A."/>
            <person name="Riley R."/>
            <person name="Andreopoulos W."/>
            <person name="He G."/>
            <person name="Johnson J."/>
            <person name="Barry K.W."/>
            <person name="Grigoriev I.V."/>
            <person name="Nagy L."/>
            <person name="Hibbett D."/>
            <person name="Henrissat B."/>
            <person name="Matheny P.B."/>
            <person name="Labbe J."/>
            <person name="Martin F."/>
        </authorList>
    </citation>
    <scope>NUCLEOTIDE SEQUENCE</scope>
    <source>
        <strain evidence="1">EC-137</strain>
    </source>
</reference>
<keyword evidence="2" id="KW-1185">Reference proteome</keyword>
<name>A0ACB8QCG5_9AGAM</name>
<feature type="non-terminal residue" evidence="1">
    <location>
        <position position="1"/>
    </location>
</feature>
<accession>A0ACB8QCG5</accession>
<dbReference type="EMBL" id="MU273685">
    <property type="protein sequence ID" value="KAI0029300.1"/>
    <property type="molecule type" value="Genomic_DNA"/>
</dbReference>
<protein>
    <submittedName>
        <fullName evidence="1">Uncharacterized protein</fullName>
    </submittedName>
</protein>
<evidence type="ECO:0000313" key="1">
    <source>
        <dbReference type="EMBL" id="KAI0029300.1"/>
    </source>
</evidence>
<reference evidence="1" key="2">
    <citation type="journal article" date="2022" name="New Phytol.">
        <title>Evolutionary transition to the ectomycorrhizal habit in the genomes of a hyperdiverse lineage of mushroom-forming fungi.</title>
        <authorList>
            <person name="Looney B."/>
            <person name="Miyauchi S."/>
            <person name="Morin E."/>
            <person name="Drula E."/>
            <person name="Courty P.E."/>
            <person name="Kohler A."/>
            <person name="Kuo A."/>
            <person name="LaButti K."/>
            <person name="Pangilinan J."/>
            <person name="Lipzen A."/>
            <person name="Riley R."/>
            <person name="Andreopoulos W."/>
            <person name="He G."/>
            <person name="Johnson J."/>
            <person name="Nolan M."/>
            <person name="Tritt A."/>
            <person name="Barry K.W."/>
            <person name="Grigoriev I.V."/>
            <person name="Nagy L.G."/>
            <person name="Hibbett D."/>
            <person name="Henrissat B."/>
            <person name="Matheny P.B."/>
            <person name="Labbe J."/>
            <person name="Martin F.M."/>
        </authorList>
    </citation>
    <scope>NUCLEOTIDE SEQUENCE</scope>
    <source>
        <strain evidence="1">EC-137</strain>
    </source>
</reference>
<comment type="caution">
    <text evidence="1">The sequence shown here is derived from an EMBL/GenBank/DDBJ whole genome shotgun (WGS) entry which is preliminary data.</text>
</comment>
<feature type="non-terminal residue" evidence="1">
    <location>
        <position position="111"/>
    </location>
</feature>
<evidence type="ECO:0000313" key="2">
    <source>
        <dbReference type="Proteomes" id="UP000814128"/>
    </source>
</evidence>
<organism evidence="1 2">
    <name type="scientific">Vararia minispora EC-137</name>
    <dbReference type="NCBI Taxonomy" id="1314806"/>
    <lineage>
        <taxon>Eukaryota</taxon>
        <taxon>Fungi</taxon>
        <taxon>Dikarya</taxon>
        <taxon>Basidiomycota</taxon>
        <taxon>Agaricomycotina</taxon>
        <taxon>Agaricomycetes</taxon>
        <taxon>Russulales</taxon>
        <taxon>Lachnocladiaceae</taxon>
        <taxon>Vararia</taxon>
    </lineage>
</organism>
<dbReference type="Proteomes" id="UP000814128">
    <property type="component" value="Unassembled WGS sequence"/>
</dbReference>
<gene>
    <name evidence="1" type="ORF">K488DRAFT_35314</name>
</gene>
<sequence length="111" mass="12142">PIVQLLPPIRYVFSACASLTRTLWSYTTATVGFSLAPISLFILPLLGFVFAPLIVSFSLLFETFLIPYQLTIYVAQTMYPFYVIVGTAIICGAIVGLFARQSISLVGEAIL</sequence>
<proteinExistence type="predicted"/>